<keyword evidence="5 6" id="KW-0472">Membrane</keyword>
<dbReference type="Pfam" id="PF00822">
    <property type="entry name" value="PMP22_Claudin"/>
    <property type="match status" value="1"/>
</dbReference>
<dbReference type="InterPro" id="IPR004032">
    <property type="entry name" value="PMP22_EMP_MP20"/>
</dbReference>
<feature type="transmembrane region" description="Helical" evidence="6">
    <location>
        <begin position="74"/>
        <end position="95"/>
    </location>
</feature>
<dbReference type="PANTHER" id="PTHR10671:SF25">
    <property type="entry name" value="LENS INTRINSIC MEMBRANE PROTEIN 2.1-RELATED"/>
    <property type="match status" value="1"/>
</dbReference>
<evidence type="ECO:0000256" key="6">
    <source>
        <dbReference type="SAM" id="Phobius"/>
    </source>
</evidence>
<keyword evidence="4 6" id="KW-1133">Transmembrane helix</keyword>
<comment type="similarity">
    <text evidence="2">Belongs to the PMP-22/EMP/MP20 family.</text>
</comment>
<dbReference type="PRINTS" id="PR01457">
    <property type="entry name" value="LENSMEMPROT"/>
</dbReference>
<evidence type="ECO:0000256" key="1">
    <source>
        <dbReference type="ARBA" id="ARBA00004141"/>
    </source>
</evidence>
<feature type="transmembrane region" description="Helical" evidence="6">
    <location>
        <begin position="115"/>
        <end position="135"/>
    </location>
</feature>
<dbReference type="FunFam" id="1.20.140.150:FF:000029">
    <property type="entry name" value="lens fiber membrane intrinsic protein-like"/>
    <property type="match status" value="1"/>
</dbReference>
<evidence type="ECO:0000256" key="3">
    <source>
        <dbReference type="ARBA" id="ARBA00022692"/>
    </source>
</evidence>
<feature type="transmembrane region" description="Helical" evidence="6">
    <location>
        <begin position="41"/>
        <end position="62"/>
    </location>
</feature>
<dbReference type="PROSITE" id="PS01222">
    <property type="entry name" value="PMP22_2"/>
    <property type="match status" value="1"/>
</dbReference>
<dbReference type="GO" id="GO:0005886">
    <property type="term" value="C:plasma membrane"/>
    <property type="evidence" value="ECO:0007669"/>
    <property type="project" value="TreeGrafter"/>
</dbReference>
<evidence type="ECO:0000256" key="4">
    <source>
        <dbReference type="ARBA" id="ARBA00022989"/>
    </source>
</evidence>
<reference evidence="7" key="2">
    <citation type="submission" date="2025-09" db="UniProtKB">
        <authorList>
            <consortium name="Ensembl"/>
        </authorList>
    </citation>
    <scope>IDENTIFICATION</scope>
</reference>
<comment type="subcellular location">
    <subcellularLocation>
        <location evidence="1">Membrane</location>
        <topology evidence="1">Multi-pass membrane protein</topology>
    </subcellularLocation>
</comment>
<dbReference type="Proteomes" id="UP000261480">
    <property type="component" value="Unplaced"/>
</dbReference>
<dbReference type="InterPro" id="IPR050579">
    <property type="entry name" value="PMP-22/EMP/MP20-like"/>
</dbReference>
<dbReference type="InterPro" id="IPR003935">
    <property type="entry name" value="LMIP"/>
</dbReference>
<dbReference type="STRING" id="48701.ENSPMEP00000016119"/>
<sequence>MYIMQQRKLEDRTYIHYGDDKFWTGDKHLSHPTAYWDATRAFMILSLLACFIGIVIGIMAFIHYSSFDGFDKTFAAGILFFISCFFVLLAMAVYTGVTVNYYGKRYGSWRFSWSYIMGWVAVVLTFFSGIFYMCAYRMHECPRNSNSR</sequence>
<dbReference type="GO" id="GO:0005212">
    <property type="term" value="F:structural constituent of eye lens"/>
    <property type="evidence" value="ECO:0007669"/>
    <property type="project" value="InterPro"/>
</dbReference>
<organism evidence="7 8">
    <name type="scientific">Poecilia mexicana</name>
    <dbReference type="NCBI Taxonomy" id="48701"/>
    <lineage>
        <taxon>Eukaryota</taxon>
        <taxon>Metazoa</taxon>
        <taxon>Chordata</taxon>
        <taxon>Craniata</taxon>
        <taxon>Vertebrata</taxon>
        <taxon>Euteleostomi</taxon>
        <taxon>Actinopterygii</taxon>
        <taxon>Neopterygii</taxon>
        <taxon>Teleostei</taxon>
        <taxon>Neoteleostei</taxon>
        <taxon>Acanthomorphata</taxon>
        <taxon>Ovalentaria</taxon>
        <taxon>Atherinomorphae</taxon>
        <taxon>Cyprinodontiformes</taxon>
        <taxon>Poeciliidae</taxon>
        <taxon>Poeciliinae</taxon>
        <taxon>Poecilia</taxon>
    </lineage>
</organism>
<keyword evidence="3 6" id="KW-0812">Transmembrane</keyword>
<dbReference type="Gene3D" id="1.20.140.150">
    <property type="match status" value="1"/>
</dbReference>
<dbReference type="AlphaFoldDB" id="A0A3B3XM70"/>
<name>A0A3B3XM70_9TELE</name>
<dbReference type="PANTHER" id="PTHR10671">
    <property type="entry name" value="EPITHELIAL MEMBRANE PROTEIN-RELATED"/>
    <property type="match status" value="1"/>
</dbReference>
<dbReference type="Ensembl" id="ENSPMET00000024609.1">
    <property type="protein sequence ID" value="ENSPMEP00000016119.1"/>
    <property type="gene ID" value="ENSPMEG00000018739.1"/>
</dbReference>
<accession>A0A3B3XM70</accession>
<keyword evidence="8" id="KW-1185">Reference proteome</keyword>
<protein>
    <recommendedName>
        <fullName evidence="9">Lens intrinsic membrane protein 2.3</fullName>
    </recommendedName>
</protein>
<evidence type="ECO:0000313" key="7">
    <source>
        <dbReference type="Ensembl" id="ENSPMEP00000016119.1"/>
    </source>
</evidence>
<evidence type="ECO:0000313" key="8">
    <source>
        <dbReference type="Proteomes" id="UP000261480"/>
    </source>
</evidence>
<reference evidence="7" key="1">
    <citation type="submission" date="2025-08" db="UniProtKB">
        <authorList>
            <consortium name="Ensembl"/>
        </authorList>
    </citation>
    <scope>IDENTIFICATION</scope>
</reference>
<proteinExistence type="inferred from homology"/>
<evidence type="ECO:0000256" key="2">
    <source>
        <dbReference type="ARBA" id="ARBA00006864"/>
    </source>
</evidence>
<evidence type="ECO:0000256" key="5">
    <source>
        <dbReference type="ARBA" id="ARBA00023136"/>
    </source>
</evidence>
<dbReference type="InterPro" id="IPR004031">
    <property type="entry name" value="PMP22/EMP/MP20/Claudin"/>
</dbReference>
<evidence type="ECO:0008006" key="9">
    <source>
        <dbReference type="Google" id="ProtNLM"/>
    </source>
</evidence>